<evidence type="ECO:0000313" key="5">
    <source>
        <dbReference type="Proteomes" id="UP000193642"/>
    </source>
</evidence>
<dbReference type="Pfam" id="PF24176">
    <property type="entry name" value="TPR_TTI1_2nd"/>
    <property type="match status" value="1"/>
</dbReference>
<dbReference type="OrthoDB" id="49511at2759"/>
<dbReference type="PANTHER" id="PTHR18460:SF3">
    <property type="entry name" value="TELO2-INTERACTING PROTEIN 1 HOMOLOG"/>
    <property type="match status" value="1"/>
</dbReference>
<gene>
    <name evidence="4" type="ORF">BCR33DRAFT_714342</name>
</gene>
<protein>
    <recommendedName>
        <fullName evidence="6">ARM repeat-containing protein</fullName>
    </recommendedName>
</protein>
<feature type="region of interest" description="Disordered" evidence="1">
    <location>
        <begin position="797"/>
        <end position="853"/>
    </location>
</feature>
<reference evidence="4 5" key="1">
    <citation type="submission" date="2016-07" db="EMBL/GenBank/DDBJ databases">
        <title>Pervasive Adenine N6-methylation of Active Genes in Fungi.</title>
        <authorList>
            <consortium name="DOE Joint Genome Institute"/>
            <person name="Mondo S.J."/>
            <person name="Dannebaum R.O."/>
            <person name="Kuo R.C."/>
            <person name="Labutti K."/>
            <person name="Haridas S."/>
            <person name="Kuo A."/>
            <person name="Salamov A."/>
            <person name="Ahrendt S.R."/>
            <person name="Lipzen A."/>
            <person name="Sullivan W."/>
            <person name="Andreopoulos W.B."/>
            <person name="Clum A."/>
            <person name="Lindquist E."/>
            <person name="Daum C."/>
            <person name="Ramamoorthy G.K."/>
            <person name="Gryganskyi A."/>
            <person name="Culley D."/>
            <person name="Magnuson J.K."/>
            <person name="James T.Y."/>
            <person name="O'Malley M.A."/>
            <person name="Stajich J.E."/>
            <person name="Spatafora J.W."/>
            <person name="Visel A."/>
            <person name="Grigoriev I.V."/>
        </authorList>
    </citation>
    <scope>NUCLEOTIDE SEQUENCE [LARGE SCALE GENOMIC DNA]</scope>
    <source>
        <strain evidence="4 5">JEL800</strain>
    </source>
</reference>
<dbReference type="InterPro" id="IPR011989">
    <property type="entry name" value="ARM-like"/>
</dbReference>
<dbReference type="AlphaFoldDB" id="A0A1Y2CNJ1"/>
<evidence type="ECO:0000313" key="4">
    <source>
        <dbReference type="EMBL" id="ORY48591.1"/>
    </source>
</evidence>
<dbReference type="GO" id="GO:0005737">
    <property type="term" value="C:cytoplasm"/>
    <property type="evidence" value="ECO:0007669"/>
    <property type="project" value="TreeGrafter"/>
</dbReference>
<feature type="domain" description="TTI1 C-terminal TPR" evidence="3">
    <location>
        <begin position="776"/>
        <end position="1050"/>
    </location>
</feature>
<dbReference type="InterPro" id="IPR052587">
    <property type="entry name" value="TELO2-interacting_protein_1"/>
</dbReference>
<dbReference type="Gene3D" id="1.25.10.10">
    <property type="entry name" value="Leucine-rich Repeat Variant"/>
    <property type="match status" value="2"/>
</dbReference>
<dbReference type="Pfam" id="PF21547">
    <property type="entry name" value="TTI1"/>
    <property type="match status" value="1"/>
</dbReference>
<dbReference type="InterPro" id="IPR016024">
    <property type="entry name" value="ARM-type_fold"/>
</dbReference>
<proteinExistence type="predicted"/>
<name>A0A1Y2CNJ1_9FUNG</name>
<feature type="compositionally biased region" description="Basic and acidic residues" evidence="1">
    <location>
        <begin position="833"/>
        <end position="847"/>
    </location>
</feature>
<feature type="domain" description="TTI1 N-terminal TPR" evidence="2">
    <location>
        <begin position="67"/>
        <end position="352"/>
    </location>
</feature>
<keyword evidence="5" id="KW-1185">Reference proteome</keyword>
<dbReference type="Proteomes" id="UP000193642">
    <property type="component" value="Unassembled WGS sequence"/>
</dbReference>
<sequence length="1101" mass="121158">MMGAPSFGLLAARLRLAESQGRFSEIAPLCGEVRIAADLTTDGTGPLSIVSSLFSVVANDSAPVQTKEAAAEALAPALKAARGHVTLTVTRDVLISTPLLILYGCIPPNPNSAPANAVVSDELKTAAIKALGVVLADPNPSTHPDAKLLSNQLRDSRFVPLYGQAISTILDTLNPTTDKQLHIASLETLGLIVNLLSPENTAKVLPGLVSNLVVFIEKRSVDKIGSNVMVKALDLLSLVICNGLTDGPWFEVVQASLSKAKDNDSAPEQASTNAPILPQSDIRNLQWYTNTCTRIAQVTKKLLSPLRKPQCHQNYKVRLSYVQFSSSLLQKCRITLGRDDSIAMTLLQCISGFMHDETEEVRIECSSSVESILNHPPFSSLMLKDLSRLMRHDIPNVLVGADWGLKSDLLRLCGGYLTALGRWSEDLKEFQFTNEVVNEFLRAVLKNVAFEHSNIKLIEDRDIGKSSLAINNSEQEITAVGSLVTKYLDSNQTQDVLTGVSRVLKFLAEFGNSDQIFAMLVSLFEETDSDKSVIIFLMNEFSSGLPHKDSSVPMAILQSLIMVYLSSPILPAPTTRRQLSLIQSPTPQSDDTKSKTIIKTINQNVVSTCLLLDGISAASRYLGPRGEFSPFLIDVLYPVIEKIGDTNRMVSETAAGTLQIMAQSCGTTVQTLIVQNIDYIVNDLSLRLRYLGEYPNAPNVLVAVLGVAGTDVVPYLDDVFEDVLMAIDFRQSEYALLESVFGALEILVGVIGGSTKNIGGLVMEAAKEESAFDGVSKAMKEFEDLYHEKMKRRKEWDAMEKNIPPREPGVPFSFSKKEFAEDKEPTDEELMQEVDKEEEREQEDGKPKLTSSEQMAQKILTKAQHFLTRDDPHLQTLVLRLSTKSVLLLKDKPNTMNPLAHVLWPTIIRLLGSTSQHYVILEALNLISSFATVSRDFLLRRFLQDLLPKLEHVLKTFSFTPSGDAKKRGTIIKQTGTLRDPHNVVFKIVVKAMETLSGIVNSIPVIQVPELIRITDCVWGFLASDQHEKVQDASKKVLAAVAKKDANDIWMRIQVGKGSIKPPVDGLGLEEVVFPHYLRDQASLVFIRDVECIEKLCGLCS</sequence>
<dbReference type="PANTHER" id="PTHR18460">
    <property type="entry name" value="TEL2 INTERACTING PROTEIN 1 TTI1 FAMILY MEMBER"/>
    <property type="match status" value="1"/>
</dbReference>
<accession>A0A1Y2CNJ1</accession>
<dbReference type="InterPro" id="IPR057566">
    <property type="entry name" value="TPR_TTI1_N"/>
</dbReference>
<comment type="caution">
    <text evidence="4">The sequence shown here is derived from an EMBL/GenBank/DDBJ whole genome shotgun (WGS) entry which is preliminary data.</text>
</comment>
<dbReference type="EMBL" id="MCGO01000011">
    <property type="protein sequence ID" value="ORY48591.1"/>
    <property type="molecule type" value="Genomic_DNA"/>
</dbReference>
<evidence type="ECO:0000256" key="1">
    <source>
        <dbReference type="SAM" id="MobiDB-lite"/>
    </source>
</evidence>
<evidence type="ECO:0000259" key="3">
    <source>
        <dbReference type="Pfam" id="PF24181"/>
    </source>
</evidence>
<dbReference type="STRING" id="329046.A0A1Y2CNJ1"/>
<evidence type="ECO:0000259" key="2">
    <source>
        <dbReference type="Pfam" id="PF24173"/>
    </source>
</evidence>
<dbReference type="SUPFAM" id="SSF48371">
    <property type="entry name" value="ARM repeat"/>
    <property type="match status" value="2"/>
</dbReference>
<evidence type="ECO:0008006" key="6">
    <source>
        <dbReference type="Google" id="ProtNLM"/>
    </source>
</evidence>
<dbReference type="InterPro" id="IPR057567">
    <property type="entry name" value="TPR_TTI1_C"/>
</dbReference>
<organism evidence="4 5">
    <name type="scientific">Rhizoclosmatium globosum</name>
    <dbReference type="NCBI Taxonomy" id="329046"/>
    <lineage>
        <taxon>Eukaryota</taxon>
        <taxon>Fungi</taxon>
        <taxon>Fungi incertae sedis</taxon>
        <taxon>Chytridiomycota</taxon>
        <taxon>Chytridiomycota incertae sedis</taxon>
        <taxon>Chytridiomycetes</taxon>
        <taxon>Chytridiales</taxon>
        <taxon>Chytriomycetaceae</taxon>
        <taxon>Rhizoclosmatium</taxon>
    </lineage>
</organism>
<dbReference type="Pfam" id="PF24173">
    <property type="entry name" value="TPR_TTI1_N"/>
    <property type="match status" value="1"/>
</dbReference>
<dbReference type="InterPro" id="IPR049362">
    <property type="entry name" value="TTI1_rpt"/>
</dbReference>
<dbReference type="Pfam" id="PF24181">
    <property type="entry name" value="TPR_TTI1_C"/>
    <property type="match status" value="1"/>
</dbReference>